<evidence type="ECO:0000313" key="3">
    <source>
        <dbReference type="Proteomes" id="UP001257914"/>
    </source>
</evidence>
<evidence type="ECO:0000313" key="2">
    <source>
        <dbReference type="EMBL" id="MDU0113036.1"/>
    </source>
</evidence>
<dbReference type="EMBL" id="JAWCUA010000007">
    <property type="protein sequence ID" value="MDU0113036.1"/>
    <property type="molecule type" value="Genomic_DNA"/>
</dbReference>
<dbReference type="Proteomes" id="UP001257914">
    <property type="component" value="Unassembled WGS sequence"/>
</dbReference>
<accession>A0ABU3R023</accession>
<name>A0ABU3R023_9GAMM</name>
<evidence type="ECO:0000256" key="1">
    <source>
        <dbReference type="SAM" id="SignalP"/>
    </source>
</evidence>
<organism evidence="2 3">
    <name type="scientific">Psychrosphaera aquimarina</name>
    <dbReference type="NCBI Taxonomy" id="2044854"/>
    <lineage>
        <taxon>Bacteria</taxon>
        <taxon>Pseudomonadati</taxon>
        <taxon>Pseudomonadota</taxon>
        <taxon>Gammaproteobacteria</taxon>
        <taxon>Alteromonadales</taxon>
        <taxon>Pseudoalteromonadaceae</taxon>
        <taxon>Psychrosphaera</taxon>
    </lineage>
</organism>
<protein>
    <submittedName>
        <fullName evidence="2">Uncharacterized protein</fullName>
    </submittedName>
</protein>
<keyword evidence="1" id="KW-0732">Signal</keyword>
<dbReference type="RefSeq" id="WP_315946653.1">
    <property type="nucleotide sequence ID" value="NZ_JAWCUA010000007.1"/>
</dbReference>
<gene>
    <name evidence="2" type="ORF">RT723_08510</name>
</gene>
<sequence length="272" mass="30724">MILNSIRLTLLSSLLASVTFSVRADTLSDLKNVLTNLHDDGVLAVEYTSKYTQNRGKQSDLKTKKGFITLSASYNEKGLQVAYNKEILDKVAQEETLKEQDENADTPTLNAMYRVESSDLLEMMSAAPSLLRFINKAKFKTEKQVQYQDTQARELMFDMPLESIITDQETRDHVDDFKGQFRLLVNSNNIPIESELTFTGSGSAYVFFSIKLAQTITNQYQLLGSRLVNTGQSYSRKQSSTFGQSDSNGEKKLTIITDNKNEFERKSLTCKL</sequence>
<comment type="caution">
    <text evidence="2">The sequence shown here is derived from an EMBL/GenBank/DDBJ whole genome shotgun (WGS) entry which is preliminary data.</text>
</comment>
<proteinExistence type="predicted"/>
<keyword evidence="3" id="KW-1185">Reference proteome</keyword>
<feature type="signal peptide" evidence="1">
    <location>
        <begin position="1"/>
        <end position="24"/>
    </location>
</feature>
<feature type="chain" id="PRO_5046079254" evidence="1">
    <location>
        <begin position="25"/>
        <end position="272"/>
    </location>
</feature>
<reference evidence="2 3" key="1">
    <citation type="submission" date="2023-10" db="EMBL/GenBank/DDBJ databases">
        <title>Psychrosphaera aquimaarina strain SW33 isolated from seawater.</title>
        <authorList>
            <person name="Bayburt H."/>
            <person name="Kim J.M."/>
            <person name="Choi B.J."/>
            <person name="Jeon C.O."/>
        </authorList>
    </citation>
    <scope>NUCLEOTIDE SEQUENCE [LARGE SCALE GENOMIC DNA]</scope>
    <source>
        <strain evidence="2 3">KCTC 52743</strain>
    </source>
</reference>